<dbReference type="Proteomes" id="UP000677413">
    <property type="component" value="Unassembled WGS sequence"/>
</dbReference>
<dbReference type="InterPro" id="IPR003593">
    <property type="entry name" value="AAA+_ATPase"/>
</dbReference>
<dbReference type="InterPro" id="IPR005894">
    <property type="entry name" value="DrrA"/>
</dbReference>
<dbReference type="GO" id="GO:0008559">
    <property type="term" value="F:ABC-type xenobiotic transporter activity"/>
    <property type="evidence" value="ECO:0007669"/>
    <property type="project" value="UniProtKB-EC"/>
</dbReference>
<keyword evidence="8" id="KW-0472">Membrane</keyword>
<evidence type="ECO:0000256" key="6">
    <source>
        <dbReference type="ARBA" id="ARBA00022840"/>
    </source>
</evidence>
<evidence type="ECO:0000256" key="4">
    <source>
        <dbReference type="ARBA" id="ARBA00022475"/>
    </source>
</evidence>
<protein>
    <recommendedName>
        <fullName evidence="2">ABC-type xenobiotic transporter</fullName>
        <ecNumber evidence="2">7.6.2.2</ecNumber>
    </recommendedName>
</protein>
<keyword evidence="6 12" id="KW-0067">ATP-binding</keyword>
<keyword evidence="9" id="KW-0046">Antibiotic resistance</keyword>
<dbReference type="PROSITE" id="PS50893">
    <property type="entry name" value="ABC_TRANSPORTER_2"/>
    <property type="match status" value="1"/>
</dbReference>
<dbReference type="GO" id="GO:0016887">
    <property type="term" value="F:ATP hydrolysis activity"/>
    <property type="evidence" value="ECO:0007669"/>
    <property type="project" value="InterPro"/>
</dbReference>
<dbReference type="PROSITE" id="PS00211">
    <property type="entry name" value="ABC_TRANSPORTER_1"/>
    <property type="match status" value="1"/>
</dbReference>
<dbReference type="GO" id="GO:0043215">
    <property type="term" value="P:daunorubicin transport"/>
    <property type="evidence" value="ECO:0007669"/>
    <property type="project" value="InterPro"/>
</dbReference>
<dbReference type="GO" id="GO:0005886">
    <property type="term" value="C:plasma membrane"/>
    <property type="evidence" value="ECO:0007669"/>
    <property type="project" value="UniProtKB-SubCell"/>
</dbReference>
<comment type="similarity">
    <text evidence="10">Belongs to the ABC transporter superfamily. Drug exporter-1 (DrugE1) (TC 3.A.1.105) family.</text>
</comment>
<dbReference type="PANTHER" id="PTHR42711">
    <property type="entry name" value="ABC TRANSPORTER ATP-BINDING PROTEIN"/>
    <property type="match status" value="1"/>
</dbReference>
<proteinExistence type="inferred from homology"/>
<sequence>MSSQSTLAIETSGLVKTFGETRAVDGVDLAIPQGVVYGVLGPNGAGKTTTIRMLSTLLTPDGGTARVLGHDVVKEAGAVRSRVSLTGQFASIDEDLTATENLTLLARLLGFSRSQAAARAEELLAAFDLTEAAGRQSKTFSGGMRRRLDIAASLVITPDLLFLDEPTTGLDPRSRNQVWDSVRAMVALGTTILLTTQYLDEADQLADRIAVIDHGRVIAEGTTGELKSSVGTGALHVRLVNAETRPEAAQLLTRALASPVFQESDPFALSVRTDDNERVAGALAELARSEIAVSDFAFGRPSLDEVFLALTGRPAEDGTSDQEDAA</sequence>
<evidence type="ECO:0000313" key="12">
    <source>
        <dbReference type="EMBL" id="MBQ0849016.1"/>
    </source>
</evidence>
<comment type="caution">
    <text evidence="12">The sequence shown here is derived from an EMBL/GenBank/DDBJ whole genome shotgun (WGS) entry which is preliminary data.</text>
</comment>
<dbReference type="RefSeq" id="WP_210882590.1">
    <property type="nucleotide sequence ID" value="NZ_JAGPYQ010000001.1"/>
</dbReference>
<reference evidence="12 13" key="1">
    <citation type="submission" date="2021-04" db="EMBL/GenBank/DDBJ databases">
        <authorList>
            <person name="Tang X."/>
            <person name="Zhou X."/>
            <person name="Chen X."/>
            <person name="Cernava T."/>
            <person name="Zhang C."/>
        </authorList>
    </citation>
    <scope>NUCLEOTIDE SEQUENCE [LARGE SCALE GENOMIC DNA]</scope>
    <source>
        <strain evidence="12 13">BH-SS-21</strain>
    </source>
</reference>
<dbReference type="InterPro" id="IPR017871">
    <property type="entry name" value="ABC_transporter-like_CS"/>
</dbReference>
<keyword evidence="5" id="KW-0547">Nucleotide-binding</keyword>
<evidence type="ECO:0000256" key="5">
    <source>
        <dbReference type="ARBA" id="ARBA00022741"/>
    </source>
</evidence>
<gene>
    <name evidence="12" type="ORF">J8N05_12450</name>
</gene>
<dbReference type="GO" id="GO:0005524">
    <property type="term" value="F:ATP binding"/>
    <property type="evidence" value="ECO:0007669"/>
    <property type="project" value="UniProtKB-KW"/>
</dbReference>
<dbReference type="InterPro" id="IPR003439">
    <property type="entry name" value="ABC_transporter-like_ATP-bd"/>
</dbReference>
<feature type="domain" description="ABC transporter" evidence="11">
    <location>
        <begin position="9"/>
        <end position="239"/>
    </location>
</feature>
<evidence type="ECO:0000313" key="13">
    <source>
        <dbReference type="Proteomes" id="UP000677413"/>
    </source>
</evidence>
<evidence type="ECO:0000256" key="2">
    <source>
        <dbReference type="ARBA" id="ARBA00012191"/>
    </source>
</evidence>
<dbReference type="InterPro" id="IPR050763">
    <property type="entry name" value="ABC_transporter_ATP-binding"/>
</dbReference>
<dbReference type="SUPFAM" id="SSF52540">
    <property type="entry name" value="P-loop containing nucleoside triphosphate hydrolases"/>
    <property type="match status" value="1"/>
</dbReference>
<keyword evidence="13" id="KW-1185">Reference proteome</keyword>
<evidence type="ECO:0000256" key="10">
    <source>
        <dbReference type="ARBA" id="ARBA00049985"/>
    </source>
</evidence>
<organism evidence="12 13">
    <name type="scientific">Streptomyces liliiviolaceus</name>
    <dbReference type="NCBI Taxonomy" id="2823109"/>
    <lineage>
        <taxon>Bacteria</taxon>
        <taxon>Bacillati</taxon>
        <taxon>Actinomycetota</taxon>
        <taxon>Actinomycetes</taxon>
        <taxon>Kitasatosporales</taxon>
        <taxon>Streptomycetaceae</taxon>
        <taxon>Streptomyces</taxon>
    </lineage>
</organism>
<evidence type="ECO:0000256" key="1">
    <source>
        <dbReference type="ARBA" id="ARBA00004413"/>
    </source>
</evidence>
<dbReference type="EC" id="7.6.2.2" evidence="2"/>
<dbReference type="EMBL" id="JAGPYQ010000001">
    <property type="protein sequence ID" value="MBQ0849016.1"/>
    <property type="molecule type" value="Genomic_DNA"/>
</dbReference>
<evidence type="ECO:0000256" key="7">
    <source>
        <dbReference type="ARBA" id="ARBA00022967"/>
    </source>
</evidence>
<dbReference type="FunFam" id="3.40.50.300:FF:000589">
    <property type="entry name" value="ABC transporter, ATP-binding subunit"/>
    <property type="match status" value="1"/>
</dbReference>
<name>A0A940XRT3_9ACTN</name>
<dbReference type="InterPro" id="IPR027417">
    <property type="entry name" value="P-loop_NTPase"/>
</dbReference>
<keyword evidence="7" id="KW-1278">Translocase</keyword>
<keyword evidence="3" id="KW-0813">Transport</keyword>
<dbReference type="GO" id="GO:1900753">
    <property type="term" value="P:doxorubicin transport"/>
    <property type="evidence" value="ECO:0007669"/>
    <property type="project" value="InterPro"/>
</dbReference>
<dbReference type="GO" id="GO:0046677">
    <property type="term" value="P:response to antibiotic"/>
    <property type="evidence" value="ECO:0007669"/>
    <property type="project" value="UniProtKB-KW"/>
</dbReference>
<evidence type="ECO:0000256" key="9">
    <source>
        <dbReference type="ARBA" id="ARBA00023251"/>
    </source>
</evidence>
<evidence type="ECO:0000256" key="8">
    <source>
        <dbReference type="ARBA" id="ARBA00023136"/>
    </source>
</evidence>
<dbReference type="AlphaFoldDB" id="A0A940XRT3"/>
<evidence type="ECO:0000256" key="3">
    <source>
        <dbReference type="ARBA" id="ARBA00022448"/>
    </source>
</evidence>
<evidence type="ECO:0000259" key="11">
    <source>
        <dbReference type="PROSITE" id="PS50893"/>
    </source>
</evidence>
<dbReference type="SMART" id="SM00382">
    <property type="entry name" value="AAA"/>
    <property type="match status" value="1"/>
</dbReference>
<dbReference type="Gene3D" id="3.40.50.300">
    <property type="entry name" value="P-loop containing nucleotide triphosphate hydrolases"/>
    <property type="match status" value="1"/>
</dbReference>
<keyword evidence="4" id="KW-1003">Cell membrane</keyword>
<dbReference type="Pfam" id="PF00005">
    <property type="entry name" value="ABC_tran"/>
    <property type="match status" value="1"/>
</dbReference>
<dbReference type="NCBIfam" id="TIGR01188">
    <property type="entry name" value="drrA"/>
    <property type="match status" value="1"/>
</dbReference>
<dbReference type="PANTHER" id="PTHR42711:SF19">
    <property type="entry name" value="DOXORUBICIN RESISTANCE ATP-BINDING PROTEIN DRRA"/>
    <property type="match status" value="1"/>
</dbReference>
<accession>A0A940XRT3</accession>
<comment type="subcellular location">
    <subcellularLocation>
        <location evidence="1">Cell membrane</location>
        <topology evidence="1">Peripheral membrane protein</topology>
        <orientation evidence="1">Cytoplasmic side</orientation>
    </subcellularLocation>
</comment>